<keyword evidence="2" id="KW-0723">Serine/threonine-protein kinase</keyword>
<evidence type="ECO:0000256" key="4">
    <source>
        <dbReference type="ARBA" id="ARBA00022741"/>
    </source>
</evidence>
<accession>A0A160T5S9</accession>
<feature type="binding site" evidence="7">
    <location>
        <position position="41"/>
    </location>
    <ligand>
        <name>ATP</name>
        <dbReference type="ChEBI" id="CHEBI:30616"/>
    </ligand>
</feature>
<feature type="compositionally biased region" description="Low complexity" evidence="8">
    <location>
        <begin position="382"/>
        <end position="393"/>
    </location>
</feature>
<protein>
    <recommendedName>
        <fullName evidence="1">non-specific serine/threonine protein kinase</fullName>
        <ecNumber evidence="1">2.7.11.1</ecNumber>
    </recommendedName>
</protein>
<keyword evidence="5 11" id="KW-0418">Kinase</keyword>
<evidence type="ECO:0000256" key="7">
    <source>
        <dbReference type="PROSITE-ProRule" id="PRU10141"/>
    </source>
</evidence>
<reference evidence="11" key="1">
    <citation type="submission" date="2016-01" db="EMBL/GenBank/DDBJ databases">
        <authorList>
            <person name="Mcilroy J.S."/>
            <person name="Karst M S."/>
            <person name="Albertsen M."/>
        </authorList>
    </citation>
    <scope>NUCLEOTIDE SEQUENCE</scope>
    <source>
        <strain evidence="11">Cfx-K</strain>
    </source>
</reference>
<evidence type="ECO:0000313" key="12">
    <source>
        <dbReference type="Proteomes" id="UP000215027"/>
    </source>
</evidence>
<dbReference type="Gene3D" id="3.30.200.20">
    <property type="entry name" value="Phosphorylase Kinase, domain 1"/>
    <property type="match status" value="1"/>
</dbReference>
<dbReference type="OrthoDB" id="9814968at2"/>
<evidence type="ECO:0000256" key="9">
    <source>
        <dbReference type="SAM" id="Phobius"/>
    </source>
</evidence>
<dbReference type="SUPFAM" id="SSF56112">
    <property type="entry name" value="Protein kinase-like (PK-like)"/>
    <property type="match status" value="1"/>
</dbReference>
<keyword evidence="6 7" id="KW-0067">ATP-binding</keyword>
<dbReference type="Pfam" id="PF00069">
    <property type="entry name" value="Pkinase"/>
    <property type="match status" value="1"/>
</dbReference>
<dbReference type="PROSITE" id="PS00108">
    <property type="entry name" value="PROTEIN_KINASE_ST"/>
    <property type="match status" value="1"/>
</dbReference>
<organism evidence="11 12">
    <name type="scientific">Candidatus Promineifilum breve</name>
    <dbReference type="NCBI Taxonomy" id="1806508"/>
    <lineage>
        <taxon>Bacteria</taxon>
        <taxon>Bacillati</taxon>
        <taxon>Chloroflexota</taxon>
        <taxon>Ardenticatenia</taxon>
        <taxon>Candidatus Promineifilales</taxon>
        <taxon>Candidatus Promineifilaceae</taxon>
        <taxon>Candidatus Promineifilum</taxon>
    </lineage>
</organism>
<dbReference type="InterPro" id="IPR011009">
    <property type="entry name" value="Kinase-like_dom_sf"/>
</dbReference>
<evidence type="ECO:0000256" key="1">
    <source>
        <dbReference type="ARBA" id="ARBA00012513"/>
    </source>
</evidence>
<keyword evidence="9" id="KW-1133">Transmembrane helix</keyword>
<proteinExistence type="predicted"/>
<evidence type="ECO:0000256" key="6">
    <source>
        <dbReference type="ARBA" id="ARBA00022840"/>
    </source>
</evidence>
<dbReference type="KEGG" id="pbf:CFX0092_B0197"/>
<dbReference type="SMART" id="SM00220">
    <property type="entry name" value="S_TKc"/>
    <property type="match status" value="1"/>
</dbReference>
<name>A0A160T5S9_9CHLR</name>
<dbReference type="EC" id="2.7.11.1" evidence="1"/>
<dbReference type="Gene3D" id="1.10.510.10">
    <property type="entry name" value="Transferase(Phosphotransferase) domain 1"/>
    <property type="match status" value="1"/>
</dbReference>
<evidence type="ECO:0000256" key="3">
    <source>
        <dbReference type="ARBA" id="ARBA00022679"/>
    </source>
</evidence>
<sequence>MSNLTGRALGVYQVEKKIGEGGNSDVYLARDTRNNERVALKLLRLEHHADPKKVERFWQSGHAARHLQHRHIVRVREAGMADARYYIAMDYMSGRSVEDVLNQGEKALHWKAALHYIEQVAEAIDYAHTQGVIHRDIKPSNILLSEDRKTAYLTDFGIALLTGRETSTHSGTLVGTPEYISPEQIQGRTADRRSDIYSLGVTAYHMLSGRLPFDGPAVTVLYNHVHTPPPAIGRINRELPAGFNRAINRALAKDPQRRYATAGEFARELRRAATGKPNRMVWAGLGAVVALILLLAVVPRLLNQNPATTTVVTRQVTATAGAIVDGPTATVAATIAGATAVGATSTTAAIAPATSTGRPPATDPPPTLAAAGNTPTRPPAPDRAAPRPLAPADGADLARNAAIQTFRWEWARPLAADESYELRFYGATGDDFAAPFGWHKQSSAEVDLNNLPAGTYRWAVAVVRGVDGAWAGDVAESEKLDLTWGR</sequence>
<dbReference type="PANTHER" id="PTHR43289:SF6">
    <property type="entry name" value="SERINE_THREONINE-PROTEIN KINASE NEKL-3"/>
    <property type="match status" value="1"/>
</dbReference>
<gene>
    <name evidence="11" type="ORF">CFX0092_B0197</name>
</gene>
<dbReference type="AlphaFoldDB" id="A0A160T5S9"/>
<dbReference type="PROSITE" id="PS50011">
    <property type="entry name" value="PROTEIN_KINASE_DOM"/>
    <property type="match status" value="1"/>
</dbReference>
<evidence type="ECO:0000256" key="5">
    <source>
        <dbReference type="ARBA" id="ARBA00022777"/>
    </source>
</evidence>
<dbReference type="GO" id="GO:0004674">
    <property type="term" value="F:protein serine/threonine kinase activity"/>
    <property type="evidence" value="ECO:0007669"/>
    <property type="project" value="UniProtKB-KW"/>
</dbReference>
<keyword evidence="12" id="KW-1185">Reference proteome</keyword>
<evidence type="ECO:0000256" key="8">
    <source>
        <dbReference type="SAM" id="MobiDB-lite"/>
    </source>
</evidence>
<dbReference type="InterPro" id="IPR008271">
    <property type="entry name" value="Ser/Thr_kinase_AS"/>
</dbReference>
<dbReference type="InterPro" id="IPR017441">
    <property type="entry name" value="Protein_kinase_ATP_BS"/>
</dbReference>
<dbReference type="RefSeq" id="WP_095045103.1">
    <property type="nucleotide sequence ID" value="NZ_LN890656.1"/>
</dbReference>
<dbReference type="PANTHER" id="PTHR43289">
    <property type="entry name" value="MITOGEN-ACTIVATED PROTEIN KINASE KINASE KINASE 20-RELATED"/>
    <property type="match status" value="1"/>
</dbReference>
<dbReference type="InterPro" id="IPR000719">
    <property type="entry name" value="Prot_kinase_dom"/>
</dbReference>
<keyword evidence="9" id="KW-0812">Transmembrane</keyword>
<keyword evidence="9" id="KW-0472">Membrane</keyword>
<dbReference type="FunFam" id="1.10.510.10:FF:000021">
    <property type="entry name" value="Serine/threonine protein kinase"/>
    <property type="match status" value="1"/>
</dbReference>
<dbReference type="GO" id="GO:0005524">
    <property type="term" value="F:ATP binding"/>
    <property type="evidence" value="ECO:0007669"/>
    <property type="project" value="UniProtKB-UniRule"/>
</dbReference>
<feature type="region of interest" description="Disordered" evidence="8">
    <location>
        <begin position="352"/>
        <end position="393"/>
    </location>
</feature>
<evidence type="ECO:0000313" key="11">
    <source>
        <dbReference type="EMBL" id="CUS05731.1"/>
    </source>
</evidence>
<dbReference type="Proteomes" id="UP000215027">
    <property type="component" value="Chromosome II"/>
</dbReference>
<feature type="transmembrane region" description="Helical" evidence="9">
    <location>
        <begin position="280"/>
        <end position="302"/>
    </location>
</feature>
<evidence type="ECO:0000256" key="2">
    <source>
        <dbReference type="ARBA" id="ARBA00022527"/>
    </source>
</evidence>
<dbReference type="PROSITE" id="PS00107">
    <property type="entry name" value="PROTEIN_KINASE_ATP"/>
    <property type="match status" value="1"/>
</dbReference>
<keyword evidence="4 7" id="KW-0547">Nucleotide-binding</keyword>
<dbReference type="EMBL" id="LN890656">
    <property type="protein sequence ID" value="CUS05731.1"/>
    <property type="molecule type" value="Genomic_DNA"/>
</dbReference>
<keyword evidence="3 11" id="KW-0808">Transferase</keyword>
<feature type="domain" description="Protein kinase" evidence="10">
    <location>
        <begin position="12"/>
        <end position="270"/>
    </location>
</feature>
<evidence type="ECO:0000259" key="10">
    <source>
        <dbReference type="PROSITE" id="PS50011"/>
    </source>
</evidence>
<dbReference type="CDD" id="cd14014">
    <property type="entry name" value="STKc_PknB_like"/>
    <property type="match status" value="1"/>
</dbReference>